<protein>
    <submittedName>
        <fullName evidence="2">WD repeat-containing protein 67</fullName>
    </submittedName>
</protein>
<proteinExistence type="predicted"/>
<reference evidence="2" key="1">
    <citation type="submission" date="2019-05" db="EMBL/GenBank/DDBJ databases">
        <title>Annotation for the trematode Fasciolopsis buski.</title>
        <authorList>
            <person name="Choi Y.-J."/>
        </authorList>
    </citation>
    <scope>NUCLEOTIDE SEQUENCE</scope>
    <source>
        <strain evidence="2">HT</strain>
        <tissue evidence="2">Whole worm</tissue>
    </source>
</reference>
<feature type="chain" id="PRO_5034977142" evidence="1">
    <location>
        <begin position="17"/>
        <end position="113"/>
    </location>
</feature>
<dbReference type="Gene3D" id="1.10.472.80">
    <property type="entry name" value="Ypt/Rab-GAP domain of gyp1p, domain 3"/>
    <property type="match status" value="1"/>
</dbReference>
<gene>
    <name evidence="2" type="ORF">FBUS_10764</name>
</gene>
<dbReference type="EMBL" id="LUCM01010246">
    <property type="protein sequence ID" value="KAA0185732.1"/>
    <property type="molecule type" value="Genomic_DNA"/>
</dbReference>
<accession>A0A8E0RKM7</accession>
<comment type="caution">
    <text evidence="2">The sequence shown here is derived from an EMBL/GenBank/DDBJ whole genome shotgun (WGS) entry which is preliminary data.</text>
</comment>
<dbReference type="SUPFAM" id="SSF47923">
    <property type="entry name" value="Ypt/Rab-GAP domain of gyp1p"/>
    <property type="match status" value="1"/>
</dbReference>
<keyword evidence="1" id="KW-0732">Signal</keyword>
<organism evidence="2 3">
    <name type="scientific">Fasciolopsis buskii</name>
    <dbReference type="NCBI Taxonomy" id="27845"/>
    <lineage>
        <taxon>Eukaryota</taxon>
        <taxon>Metazoa</taxon>
        <taxon>Spiralia</taxon>
        <taxon>Lophotrochozoa</taxon>
        <taxon>Platyhelminthes</taxon>
        <taxon>Trematoda</taxon>
        <taxon>Digenea</taxon>
        <taxon>Plagiorchiida</taxon>
        <taxon>Echinostomata</taxon>
        <taxon>Echinostomatoidea</taxon>
        <taxon>Fasciolidae</taxon>
        <taxon>Fasciolopsis</taxon>
    </lineage>
</organism>
<evidence type="ECO:0000313" key="3">
    <source>
        <dbReference type="Proteomes" id="UP000728185"/>
    </source>
</evidence>
<feature type="signal peptide" evidence="1">
    <location>
        <begin position="1"/>
        <end position="16"/>
    </location>
</feature>
<sequence>MNFTHYFLFYLPLASSWLFRLLNTSYHLHAICHHQIYAWPLLQTAFSEVFTQNEWLILWDNLLCHPPGVLLATVVAYAVCSRGPLLLVKDIEKFEVIRLLLRSQIYSLPTRTN</sequence>
<evidence type="ECO:0000313" key="2">
    <source>
        <dbReference type="EMBL" id="KAA0185732.1"/>
    </source>
</evidence>
<name>A0A8E0RKM7_9TREM</name>
<dbReference type="OrthoDB" id="5578278at2759"/>
<dbReference type="InterPro" id="IPR035969">
    <property type="entry name" value="Rab-GAP_TBC_sf"/>
</dbReference>
<keyword evidence="3" id="KW-1185">Reference proteome</keyword>
<evidence type="ECO:0000256" key="1">
    <source>
        <dbReference type="SAM" id="SignalP"/>
    </source>
</evidence>
<dbReference type="AlphaFoldDB" id="A0A8E0RKM7"/>
<dbReference type="Proteomes" id="UP000728185">
    <property type="component" value="Unassembled WGS sequence"/>
</dbReference>